<comment type="caution">
    <text evidence="1">The sequence shown here is derived from an EMBL/GenBank/DDBJ whole genome shotgun (WGS) entry which is preliminary data.</text>
</comment>
<sequence length="83" mass="8913">MARALFNPRLVVASLAEGAALVSRRAAEDKAVAVVIGRKAESAAAEAAWVPDPVTGYYRPGNRAVAVDAAEMREMFLTRRARE</sequence>
<reference evidence="1 2" key="1">
    <citation type="journal article" date="2016" name="DNA Res.">
        <title>The draft genome of MD-2 pineapple using hybrid error correction of long reads.</title>
        <authorList>
            <person name="Redwan R.M."/>
            <person name="Saidin A."/>
            <person name="Kumar S.V."/>
        </authorList>
    </citation>
    <scope>NUCLEOTIDE SEQUENCE [LARGE SCALE GENOMIC DNA]</scope>
    <source>
        <strain evidence="2">cv. MD2</strain>
        <tissue evidence="1">Leaf</tissue>
    </source>
</reference>
<evidence type="ECO:0000313" key="2">
    <source>
        <dbReference type="Proteomes" id="UP000092600"/>
    </source>
</evidence>
<accession>A0A199UX75</accession>
<proteinExistence type="predicted"/>
<dbReference type="GO" id="GO:0006950">
    <property type="term" value="P:response to stress"/>
    <property type="evidence" value="ECO:0007669"/>
    <property type="project" value="TreeGrafter"/>
</dbReference>
<dbReference type="GO" id="GO:0005739">
    <property type="term" value="C:mitochondrion"/>
    <property type="evidence" value="ECO:0007669"/>
    <property type="project" value="TreeGrafter"/>
</dbReference>
<organism evidence="1 2">
    <name type="scientific">Ananas comosus</name>
    <name type="common">Pineapple</name>
    <name type="synonym">Ananas ananas</name>
    <dbReference type="NCBI Taxonomy" id="4615"/>
    <lineage>
        <taxon>Eukaryota</taxon>
        <taxon>Viridiplantae</taxon>
        <taxon>Streptophyta</taxon>
        <taxon>Embryophyta</taxon>
        <taxon>Tracheophyta</taxon>
        <taxon>Spermatophyta</taxon>
        <taxon>Magnoliopsida</taxon>
        <taxon>Liliopsida</taxon>
        <taxon>Poales</taxon>
        <taxon>Bromeliaceae</taxon>
        <taxon>Bromelioideae</taxon>
        <taxon>Ananas</taxon>
    </lineage>
</organism>
<dbReference type="InterPro" id="IPR004926">
    <property type="entry name" value="LEA_3a"/>
</dbReference>
<evidence type="ECO:0000313" key="1">
    <source>
        <dbReference type="EMBL" id="OAY69230.1"/>
    </source>
</evidence>
<dbReference type="AlphaFoldDB" id="A0A199UX75"/>
<gene>
    <name evidence="1" type="ORF">ACMD2_27190</name>
</gene>
<dbReference type="PANTHER" id="PTHR33509">
    <property type="entry name" value="LATE EMBRYOGENIS ABUNDANT PROTEIN 2-RELATED"/>
    <property type="match status" value="1"/>
</dbReference>
<dbReference type="Pfam" id="PF03242">
    <property type="entry name" value="LEA_3a"/>
    <property type="match status" value="1"/>
</dbReference>
<name>A0A199UX75_ANACO</name>
<protein>
    <submittedName>
        <fullName evidence="1">Late embryogenesis abundant protein Lea5</fullName>
    </submittedName>
</protein>
<dbReference type="Proteomes" id="UP000092600">
    <property type="component" value="Unassembled WGS sequence"/>
</dbReference>
<dbReference type="STRING" id="4615.A0A199UX75"/>
<dbReference type="PANTHER" id="PTHR33509:SF5">
    <property type="entry name" value="PROTEIN SENESCENCE-ASSOCIATED GENE 21, MITOCHONDRIAL"/>
    <property type="match status" value="1"/>
</dbReference>
<dbReference type="EMBL" id="LSRQ01004489">
    <property type="protein sequence ID" value="OAY69230.1"/>
    <property type="molecule type" value="Genomic_DNA"/>
</dbReference>